<evidence type="ECO:0008006" key="3">
    <source>
        <dbReference type="Google" id="ProtNLM"/>
    </source>
</evidence>
<dbReference type="RefSeq" id="WP_074976152.1">
    <property type="nucleotide sequence ID" value="NZ_FPAG01000001.1"/>
</dbReference>
<evidence type="ECO:0000313" key="1">
    <source>
        <dbReference type="EMBL" id="SFS32885.1"/>
    </source>
</evidence>
<dbReference type="PROSITE" id="PS51257">
    <property type="entry name" value="PROKAR_LIPOPROTEIN"/>
    <property type="match status" value="1"/>
</dbReference>
<protein>
    <recommendedName>
        <fullName evidence="3">Lipoprotein</fullName>
    </recommendedName>
</protein>
<name>A0A1I6NYD8_9FLAO</name>
<dbReference type="EMBL" id="FPAG01000001">
    <property type="protein sequence ID" value="SFS32885.1"/>
    <property type="molecule type" value="Genomic_DNA"/>
</dbReference>
<dbReference type="AlphaFoldDB" id="A0A1I6NYD8"/>
<dbReference type="Proteomes" id="UP000183209">
    <property type="component" value="Unassembled WGS sequence"/>
</dbReference>
<sequence length="143" mass="16324">MKDIINQMLKVQNGHKKQLFIVMSIMIFGCSSVKQTSIDSDEYDISRYQISNSLKSKNLNISIFDYVDRNKRISGAIEINGVFINNQNLEDISLSVSTNKTYDISILYLSKKPININNLKVKKGDSIAINVFMKDSMEPIHEQ</sequence>
<reference evidence="1 2" key="1">
    <citation type="submission" date="2016-10" db="EMBL/GenBank/DDBJ databases">
        <authorList>
            <person name="de Groot N.N."/>
        </authorList>
    </citation>
    <scope>NUCLEOTIDE SEQUENCE [LARGE SCALE GENOMIC DNA]</scope>
    <source>
        <strain evidence="1 2">CGMCC 1.6114</strain>
    </source>
</reference>
<accession>A0A1I6NYD8</accession>
<evidence type="ECO:0000313" key="2">
    <source>
        <dbReference type="Proteomes" id="UP000183209"/>
    </source>
</evidence>
<gene>
    <name evidence="1" type="ORF">SAMN04487906_0012</name>
</gene>
<organism evidence="1 2">
    <name type="scientific">Zhouia amylolytica</name>
    <dbReference type="NCBI Taxonomy" id="376730"/>
    <lineage>
        <taxon>Bacteria</taxon>
        <taxon>Pseudomonadati</taxon>
        <taxon>Bacteroidota</taxon>
        <taxon>Flavobacteriia</taxon>
        <taxon>Flavobacteriales</taxon>
        <taxon>Flavobacteriaceae</taxon>
        <taxon>Zhouia</taxon>
    </lineage>
</organism>
<proteinExistence type="predicted"/>